<keyword evidence="3" id="KW-1185">Reference proteome</keyword>
<gene>
    <name evidence="2" type="ORF">NQ317_016745</name>
</gene>
<feature type="region of interest" description="Disordered" evidence="1">
    <location>
        <begin position="75"/>
        <end position="121"/>
    </location>
</feature>
<dbReference type="Proteomes" id="UP001162164">
    <property type="component" value="Unassembled WGS sequence"/>
</dbReference>
<name>A0ABQ9J1R0_9CUCU</name>
<dbReference type="EMBL" id="JAPWTJ010001553">
    <property type="protein sequence ID" value="KAJ8970936.1"/>
    <property type="molecule type" value="Genomic_DNA"/>
</dbReference>
<evidence type="ECO:0000313" key="2">
    <source>
        <dbReference type="EMBL" id="KAJ8970936.1"/>
    </source>
</evidence>
<comment type="caution">
    <text evidence="2">The sequence shown here is derived from an EMBL/GenBank/DDBJ whole genome shotgun (WGS) entry which is preliminary data.</text>
</comment>
<proteinExistence type="predicted"/>
<sequence length="162" mass="18318">MKYIKYLNDIGRLLSDVHHSESISRRELIALNLNKDLKDTLTDIPIGSLPDNTIKTAKDLKITLNKKLKIQKRRVENQSSTVKQGNFKRPSLTNTGTFQGGRVSQVPINKGRKPHVQRGTSHPLSKTFLWQQGDYQGDISQDSLDICIFSITASTLKQILYV</sequence>
<reference evidence="2" key="1">
    <citation type="journal article" date="2023" name="Insect Mol. Biol.">
        <title>Genome sequencing provides insights into the evolution of gene families encoding plant cell wall-degrading enzymes in longhorned beetles.</title>
        <authorList>
            <person name="Shin N.R."/>
            <person name="Okamura Y."/>
            <person name="Kirsch R."/>
            <person name="Pauchet Y."/>
        </authorList>
    </citation>
    <scope>NUCLEOTIDE SEQUENCE</scope>
    <source>
        <strain evidence="2">MMC_N1</strain>
    </source>
</reference>
<evidence type="ECO:0000256" key="1">
    <source>
        <dbReference type="SAM" id="MobiDB-lite"/>
    </source>
</evidence>
<organism evidence="2 3">
    <name type="scientific">Molorchus minor</name>
    <dbReference type="NCBI Taxonomy" id="1323400"/>
    <lineage>
        <taxon>Eukaryota</taxon>
        <taxon>Metazoa</taxon>
        <taxon>Ecdysozoa</taxon>
        <taxon>Arthropoda</taxon>
        <taxon>Hexapoda</taxon>
        <taxon>Insecta</taxon>
        <taxon>Pterygota</taxon>
        <taxon>Neoptera</taxon>
        <taxon>Endopterygota</taxon>
        <taxon>Coleoptera</taxon>
        <taxon>Polyphaga</taxon>
        <taxon>Cucujiformia</taxon>
        <taxon>Chrysomeloidea</taxon>
        <taxon>Cerambycidae</taxon>
        <taxon>Lamiinae</taxon>
        <taxon>Monochamini</taxon>
        <taxon>Molorchus</taxon>
    </lineage>
</organism>
<protein>
    <submittedName>
        <fullName evidence="2">Uncharacterized protein</fullName>
    </submittedName>
</protein>
<accession>A0ABQ9J1R0</accession>
<evidence type="ECO:0000313" key="3">
    <source>
        <dbReference type="Proteomes" id="UP001162164"/>
    </source>
</evidence>